<sequence>MTGPLLHVRSSQPPKEPVRAPSLLVAALLALGALVSVPTAARADGTRNPAGHSRGAVHTFEVVAHRGATGRHRTENGLRALRHAVAVGADRVELDVRPTADGRLVVMHDPRLDRTTNCRGRVNTWTLARIQRSCRLRDGSDVPSLESYVAEAHRLEVGLLIELKQAPGWRRKTWRHLRDSLDVLGRSDRARLLSFSPALLHRAAKALPDVRTVWIAHRFRPSARQVAKIADGVSLDARFVTPRLVKQLRRRGLLVLGQVSNRRAAWQRYLRAGVDGGSTDRTADLVRWWHRRQAVAD</sequence>
<evidence type="ECO:0000313" key="3">
    <source>
        <dbReference type="Proteomes" id="UP001500842"/>
    </source>
</evidence>
<dbReference type="InterPro" id="IPR017946">
    <property type="entry name" value="PLC-like_Pdiesterase_TIM-brl"/>
</dbReference>
<dbReference type="Pfam" id="PF03009">
    <property type="entry name" value="GDPD"/>
    <property type="match status" value="1"/>
</dbReference>
<protein>
    <recommendedName>
        <fullName evidence="1">GP-PDE domain-containing protein</fullName>
    </recommendedName>
</protein>
<dbReference type="PROSITE" id="PS51704">
    <property type="entry name" value="GP_PDE"/>
    <property type="match status" value="1"/>
</dbReference>
<feature type="domain" description="GP-PDE" evidence="1">
    <location>
        <begin position="60"/>
        <end position="289"/>
    </location>
</feature>
<accession>A0ABN1ZQ48</accession>
<gene>
    <name evidence="2" type="ORF">GCM10009788_01480</name>
</gene>
<dbReference type="PANTHER" id="PTHR46211:SF1">
    <property type="entry name" value="GLYCEROPHOSPHODIESTER PHOSPHODIESTERASE, CYTOPLASMIC"/>
    <property type="match status" value="1"/>
</dbReference>
<dbReference type="PANTHER" id="PTHR46211">
    <property type="entry name" value="GLYCEROPHOSPHORYL DIESTER PHOSPHODIESTERASE"/>
    <property type="match status" value="1"/>
</dbReference>
<keyword evidence="3" id="KW-1185">Reference proteome</keyword>
<evidence type="ECO:0000313" key="2">
    <source>
        <dbReference type="EMBL" id="GAA1502098.1"/>
    </source>
</evidence>
<evidence type="ECO:0000259" key="1">
    <source>
        <dbReference type="PROSITE" id="PS51704"/>
    </source>
</evidence>
<dbReference type="InterPro" id="IPR030395">
    <property type="entry name" value="GP_PDE_dom"/>
</dbReference>
<organism evidence="2 3">
    <name type="scientific">Nocardioides humi</name>
    <dbReference type="NCBI Taxonomy" id="449461"/>
    <lineage>
        <taxon>Bacteria</taxon>
        <taxon>Bacillati</taxon>
        <taxon>Actinomycetota</taxon>
        <taxon>Actinomycetes</taxon>
        <taxon>Propionibacteriales</taxon>
        <taxon>Nocardioidaceae</taxon>
        <taxon>Nocardioides</taxon>
    </lineage>
</organism>
<name>A0ABN1ZQ48_9ACTN</name>
<reference evidence="2 3" key="1">
    <citation type="journal article" date="2019" name="Int. J. Syst. Evol. Microbiol.">
        <title>The Global Catalogue of Microorganisms (GCM) 10K type strain sequencing project: providing services to taxonomists for standard genome sequencing and annotation.</title>
        <authorList>
            <consortium name="The Broad Institute Genomics Platform"/>
            <consortium name="The Broad Institute Genome Sequencing Center for Infectious Disease"/>
            <person name="Wu L."/>
            <person name="Ma J."/>
        </authorList>
    </citation>
    <scope>NUCLEOTIDE SEQUENCE [LARGE SCALE GENOMIC DNA]</scope>
    <source>
        <strain evidence="2 3">JCM 14942</strain>
    </source>
</reference>
<dbReference type="Proteomes" id="UP001500842">
    <property type="component" value="Unassembled WGS sequence"/>
</dbReference>
<comment type="caution">
    <text evidence="2">The sequence shown here is derived from an EMBL/GenBank/DDBJ whole genome shotgun (WGS) entry which is preliminary data.</text>
</comment>
<dbReference type="SUPFAM" id="SSF51695">
    <property type="entry name" value="PLC-like phosphodiesterases"/>
    <property type="match status" value="1"/>
</dbReference>
<dbReference type="EMBL" id="BAAAOR010000002">
    <property type="protein sequence ID" value="GAA1502098.1"/>
    <property type="molecule type" value="Genomic_DNA"/>
</dbReference>
<proteinExistence type="predicted"/>
<dbReference type="Gene3D" id="3.20.20.190">
    <property type="entry name" value="Phosphatidylinositol (PI) phosphodiesterase"/>
    <property type="match status" value="1"/>
</dbReference>